<name>A0A343EQE6_9NEOP</name>
<dbReference type="PRINTS" id="PR00123">
    <property type="entry name" value="ATPASEA"/>
</dbReference>
<evidence type="ECO:0000256" key="9">
    <source>
        <dbReference type="ARBA" id="ARBA00023136"/>
    </source>
</evidence>
<feature type="transmembrane region" description="Helical" evidence="12">
    <location>
        <begin position="200"/>
        <end position="220"/>
    </location>
</feature>
<dbReference type="SUPFAM" id="SSF81336">
    <property type="entry name" value="F1F0 ATP synthase subunit A"/>
    <property type="match status" value="1"/>
</dbReference>
<keyword evidence="13" id="KW-0496">Mitochondrion</keyword>
<feature type="transmembrane region" description="Helical" evidence="12">
    <location>
        <begin position="128"/>
        <end position="150"/>
    </location>
</feature>
<evidence type="ECO:0000256" key="4">
    <source>
        <dbReference type="ARBA" id="ARBA00022547"/>
    </source>
</evidence>
<geneLocation type="mitochondrion" evidence="13"/>
<feature type="transmembrane region" description="Helical" evidence="12">
    <location>
        <begin position="171"/>
        <end position="194"/>
    </location>
</feature>
<evidence type="ECO:0000256" key="6">
    <source>
        <dbReference type="ARBA" id="ARBA00022781"/>
    </source>
</evidence>
<accession>A0A343EQE6</accession>
<dbReference type="InterPro" id="IPR000568">
    <property type="entry name" value="ATP_synth_F0_asu"/>
</dbReference>
<dbReference type="InterPro" id="IPR045083">
    <property type="entry name" value="ATP_synth_F0_asu_bact/mt"/>
</dbReference>
<dbReference type="CDD" id="cd00310">
    <property type="entry name" value="ATP-synt_Fo_a_6"/>
    <property type="match status" value="1"/>
</dbReference>
<evidence type="ECO:0000313" key="13">
    <source>
        <dbReference type="EMBL" id="ASJ63901.1"/>
    </source>
</evidence>
<organism evidence="13">
    <name type="scientific">Anaphothrips obscurus</name>
    <dbReference type="NCBI Taxonomy" id="864839"/>
    <lineage>
        <taxon>Eukaryota</taxon>
        <taxon>Metazoa</taxon>
        <taxon>Ecdysozoa</taxon>
        <taxon>Arthropoda</taxon>
        <taxon>Hexapoda</taxon>
        <taxon>Insecta</taxon>
        <taxon>Pterygota</taxon>
        <taxon>Neoptera</taxon>
        <taxon>Paraneoptera</taxon>
        <taxon>Thysanoptera</taxon>
        <taxon>Terebrantia</taxon>
        <taxon>Thripoidea</taxon>
        <taxon>Thripidae</taxon>
        <taxon>Anaphothrips</taxon>
    </lineage>
</organism>
<dbReference type="Pfam" id="PF00119">
    <property type="entry name" value="ATP-synt_A"/>
    <property type="match status" value="1"/>
</dbReference>
<dbReference type="GO" id="GO:0005743">
    <property type="term" value="C:mitochondrial inner membrane"/>
    <property type="evidence" value="ECO:0007669"/>
    <property type="project" value="UniProtKB-SubCell"/>
</dbReference>
<dbReference type="PROSITE" id="PS00449">
    <property type="entry name" value="ATPASE_A"/>
    <property type="match status" value="1"/>
</dbReference>
<evidence type="ECO:0000256" key="11">
    <source>
        <dbReference type="RuleBase" id="RU004450"/>
    </source>
</evidence>
<keyword evidence="4" id="KW-0138">CF(0)</keyword>
<keyword evidence="6" id="KW-0375">Hydrogen ion transport</keyword>
<feature type="transmembrane region" description="Helical" evidence="12">
    <location>
        <begin position="102"/>
        <end position="122"/>
    </location>
</feature>
<keyword evidence="7 12" id="KW-1133">Transmembrane helix</keyword>
<dbReference type="GO" id="GO:0046933">
    <property type="term" value="F:proton-transporting ATP synthase activity, rotational mechanism"/>
    <property type="evidence" value="ECO:0007669"/>
    <property type="project" value="TreeGrafter"/>
</dbReference>
<evidence type="ECO:0000256" key="10">
    <source>
        <dbReference type="ARBA" id="ARBA00023310"/>
    </source>
</evidence>
<dbReference type="PANTHER" id="PTHR11410:SF0">
    <property type="entry name" value="ATP SYNTHASE SUBUNIT A"/>
    <property type="match status" value="1"/>
</dbReference>
<dbReference type="RefSeq" id="YP_009409440.1">
    <property type="nucleotide sequence ID" value="NC_035510.1"/>
</dbReference>
<evidence type="ECO:0000256" key="3">
    <source>
        <dbReference type="ARBA" id="ARBA00022448"/>
    </source>
</evidence>
<dbReference type="AlphaFoldDB" id="A0A343EQE6"/>
<reference evidence="13" key="2">
    <citation type="submission" date="2017-01" db="EMBL/GenBank/DDBJ databases">
        <authorList>
            <person name="Mah S.A."/>
            <person name="Swanson W.J."/>
            <person name="Moy G.W."/>
            <person name="Vacquier V.D."/>
        </authorList>
    </citation>
    <scope>NUCLEOTIDE SEQUENCE</scope>
</reference>
<dbReference type="InterPro" id="IPR035908">
    <property type="entry name" value="F0_ATP_A_sf"/>
</dbReference>
<evidence type="ECO:0000256" key="1">
    <source>
        <dbReference type="ARBA" id="ARBA00004141"/>
    </source>
</evidence>
<evidence type="ECO:0000256" key="2">
    <source>
        <dbReference type="ARBA" id="ARBA00006810"/>
    </source>
</evidence>
<evidence type="ECO:0000256" key="5">
    <source>
        <dbReference type="ARBA" id="ARBA00022692"/>
    </source>
</evidence>
<evidence type="ECO:0000256" key="12">
    <source>
        <dbReference type="SAM" id="Phobius"/>
    </source>
</evidence>
<evidence type="ECO:0000256" key="7">
    <source>
        <dbReference type="ARBA" id="ARBA00022989"/>
    </source>
</evidence>
<keyword evidence="10" id="KW-0066">ATP synthesis</keyword>
<dbReference type="InterPro" id="IPR023011">
    <property type="entry name" value="ATP_synth_F0_asu_AS"/>
</dbReference>
<comment type="subcellular location">
    <subcellularLocation>
        <location evidence="1">Membrane</location>
        <topology evidence="1">Multi-pass membrane protein</topology>
    </subcellularLocation>
    <subcellularLocation>
        <location evidence="11">Mitochondrion inner membrane</location>
        <topology evidence="11">Multi-pass membrane protein</topology>
    </subcellularLocation>
</comment>
<proteinExistence type="inferred from homology"/>
<keyword evidence="9 12" id="KW-0472">Membrane</keyword>
<dbReference type="EMBL" id="KY498001">
    <property type="protein sequence ID" value="ASJ63901.1"/>
    <property type="molecule type" value="Genomic_DNA"/>
</dbReference>
<comment type="similarity">
    <text evidence="2">Belongs to the ATPase A chain family.</text>
</comment>
<keyword evidence="5 12" id="KW-0812">Transmembrane</keyword>
<feature type="transmembrane region" description="Helical" evidence="12">
    <location>
        <begin position="72"/>
        <end position="90"/>
    </location>
</feature>
<protein>
    <recommendedName>
        <fullName evidence="11">ATP synthase subunit a</fullName>
    </recommendedName>
</protein>
<keyword evidence="8" id="KW-0406">Ion transport</keyword>
<gene>
    <name evidence="13" type="primary">atp6</name>
</gene>
<evidence type="ECO:0000256" key="8">
    <source>
        <dbReference type="ARBA" id="ARBA00023065"/>
    </source>
</evidence>
<dbReference type="GeneID" id="33869630"/>
<sequence>MSLFISFDPKSTFLIFGLKEMNWFTTFFVLLLMFYSFWILPSRMEIMKLNFLKSLNKQFSIALKSMKDGTQMYFSSIFLIILFCNFFGLFPNFFTPSSHLMFNLFFSVPLWMGFFLYGWIIFSNKMLAHLVPLSTPMPLISFMVLIESISTLIRPGTLSIRLMANMVSGHLLLTLMGNAIVLKPFIIIIILIFIQTSLTMLEIGVSFIQAYVFCILLALYSDESDYNKI</sequence>
<keyword evidence="3" id="KW-0813">Transport</keyword>
<dbReference type="GO" id="GO:0045259">
    <property type="term" value="C:proton-transporting ATP synthase complex"/>
    <property type="evidence" value="ECO:0007669"/>
    <property type="project" value="UniProtKB-KW"/>
</dbReference>
<feature type="transmembrane region" description="Helical" evidence="12">
    <location>
        <begin position="21"/>
        <end position="40"/>
    </location>
</feature>
<dbReference type="NCBIfam" id="TIGR01131">
    <property type="entry name" value="ATP_synt_6_or_A"/>
    <property type="match status" value="1"/>
</dbReference>
<reference evidence="13" key="1">
    <citation type="journal article" date="2017" name="Sci. Rep.">
        <title>Novel insights into mitochondrial gene rearrangement in thrips (Insecta: Thysanoptera) from the grass thrips, Anaphothrips obscurus.</title>
        <authorList>
            <person name="Liu H."/>
            <person name="Li H."/>
            <person name="Song F."/>
            <person name="Gu W."/>
            <person name="Feng J."/>
            <person name="Cai W."/>
            <person name="Shao R."/>
        </authorList>
    </citation>
    <scope>NUCLEOTIDE SEQUENCE</scope>
</reference>
<dbReference type="Gene3D" id="1.20.120.220">
    <property type="entry name" value="ATP synthase, F0 complex, subunit A"/>
    <property type="match status" value="1"/>
</dbReference>
<dbReference type="PANTHER" id="PTHR11410">
    <property type="entry name" value="ATP SYNTHASE SUBUNIT A"/>
    <property type="match status" value="1"/>
</dbReference>